<dbReference type="OrthoDB" id="3856898at2759"/>
<evidence type="ECO:0000313" key="2">
    <source>
        <dbReference type="Proteomes" id="UP000799423"/>
    </source>
</evidence>
<reference evidence="1" key="1">
    <citation type="submission" date="2020-01" db="EMBL/GenBank/DDBJ databases">
        <authorList>
            <consortium name="DOE Joint Genome Institute"/>
            <person name="Haridas S."/>
            <person name="Albert R."/>
            <person name="Binder M."/>
            <person name="Bloem J."/>
            <person name="Labutti K."/>
            <person name="Salamov A."/>
            <person name="Andreopoulos B."/>
            <person name="Baker S.E."/>
            <person name="Barry K."/>
            <person name="Bills G."/>
            <person name="Bluhm B.H."/>
            <person name="Cannon C."/>
            <person name="Castanera R."/>
            <person name="Culley D.E."/>
            <person name="Daum C."/>
            <person name="Ezra D."/>
            <person name="Gonzalez J.B."/>
            <person name="Henrissat B."/>
            <person name="Kuo A."/>
            <person name="Liang C."/>
            <person name="Lipzen A."/>
            <person name="Lutzoni F."/>
            <person name="Magnuson J."/>
            <person name="Mondo S."/>
            <person name="Nolan M."/>
            <person name="Ohm R."/>
            <person name="Pangilinan J."/>
            <person name="Park H.-J."/>
            <person name="Ramirez L."/>
            <person name="Alfaro M."/>
            <person name="Sun H."/>
            <person name="Tritt A."/>
            <person name="Yoshinaga Y."/>
            <person name="Zwiers L.-H."/>
            <person name="Turgeon B.G."/>
            <person name="Goodwin S.B."/>
            <person name="Spatafora J.W."/>
            <person name="Crous P.W."/>
            <person name="Grigoriev I.V."/>
        </authorList>
    </citation>
    <scope>NUCLEOTIDE SEQUENCE</scope>
    <source>
        <strain evidence="1">IPT5</strain>
    </source>
</reference>
<accession>A0A6A7B1Q1</accession>
<protein>
    <submittedName>
        <fullName evidence="1">Uncharacterized protein</fullName>
    </submittedName>
</protein>
<feature type="non-terminal residue" evidence="1">
    <location>
        <position position="96"/>
    </location>
</feature>
<name>A0A6A7B1Q1_9PLEO</name>
<evidence type="ECO:0000313" key="1">
    <source>
        <dbReference type="EMBL" id="KAF2849441.1"/>
    </source>
</evidence>
<dbReference type="Proteomes" id="UP000799423">
    <property type="component" value="Unassembled WGS sequence"/>
</dbReference>
<proteinExistence type="predicted"/>
<gene>
    <name evidence="1" type="ORF">T440DRAFT_351638</name>
</gene>
<sequence length="96" mass="10697">MATPWPQQPAWPTPFREHATRLSTHLQDALTCIDRTNSQPVPADLVKIIVHGTLTFILKVQHTPDLNTVCDALRILQTEAKTTSETTVQTLNAVKN</sequence>
<organism evidence="1 2">
    <name type="scientific">Plenodomus tracheiphilus IPT5</name>
    <dbReference type="NCBI Taxonomy" id="1408161"/>
    <lineage>
        <taxon>Eukaryota</taxon>
        <taxon>Fungi</taxon>
        <taxon>Dikarya</taxon>
        <taxon>Ascomycota</taxon>
        <taxon>Pezizomycotina</taxon>
        <taxon>Dothideomycetes</taxon>
        <taxon>Pleosporomycetidae</taxon>
        <taxon>Pleosporales</taxon>
        <taxon>Pleosporineae</taxon>
        <taxon>Leptosphaeriaceae</taxon>
        <taxon>Plenodomus</taxon>
    </lineage>
</organism>
<dbReference type="EMBL" id="MU006311">
    <property type="protein sequence ID" value="KAF2849441.1"/>
    <property type="molecule type" value="Genomic_DNA"/>
</dbReference>
<dbReference type="AlphaFoldDB" id="A0A6A7B1Q1"/>
<keyword evidence="2" id="KW-1185">Reference proteome</keyword>